<evidence type="ECO:0000313" key="12">
    <source>
        <dbReference type="EMBL" id="ESQ45360.1"/>
    </source>
</evidence>
<keyword evidence="9 11" id="KW-0472">Membrane</keyword>
<feature type="transmembrane region" description="Helical" evidence="11">
    <location>
        <begin position="21"/>
        <end position="43"/>
    </location>
</feature>
<dbReference type="KEGG" id="eus:EUTSA_v10010550mg"/>
<sequence length="317" mass="36129">MGGFREFGAEELFPSNLFHSVTAISIWLGAIHLNVALLLFSLIFLPPSLSLLVLGLLFLLIFIPIDDRSKYGRMLARYICKHACSYFPVTLHVEDYEAFQPNRAYVFGYEPHSVWPIGVIALADLTGFMPLPKIKVLASTAVFYTPFLRHIWTWLGLAPASRKNFSSLLKSGYSCILVPGGVQETFHMQHDIENVFLSSRRGFVRIAMEHGTPLVPVFCFGQSHVYKWWKPDWKLYLKLSRAIRFTPICFWGVFGSPLPYRQPMHVVVGKPIEVTKTLQPSNEEIAKLHGQFVEALKDLFEKHKARVGYSDLQLNIL</sequence>
<dbReference type="AlphaFoldDB" id="V4L4U9"/>
<comment type="subcellular location">
    <subcellularLocation>
        <location evidence="1 11">Endoplasmic reticulum membrane</location>
        <topology evidence="1 11">Multi-pass membrane protein</topology>
    </subcellularLocation>
</comment>
<dbReference type="GO" id="GO:0004144">
    <property type="term" value="F:diacylglycerol O-acyltransferase activity"/>
    <property type="evidence" value="ECO:0007669"/>
    <property type="project" value="TreeGrafter"/>
</dbReference>
<dbReference type="SUPFAM" id="SSF69593">
    <property type="entry name" value="Glycerol-3-phosphate (1)-acyltransferase"/>
    <property type="match status" value="1"/>
</dbReference>
<dbReference type="OMA" id="FWFTCAN"/>
<dbReference type="PANTHER" id="PTHR12317:SF63">
    <property type="entry name" value="DIACYLGLYCEROL O-ACYLTRANSFERASE 2"/>
    <property type="match status" value="1"/>
</dbReference>
<gene>
    <name evidence="12" type="ORF">EUTSA_v10010550mg</name>
</gene>
<evidence type="ECO:0000256" key="11">
    <source>
        <dbReference type="RuleBase" id="RU367023"/>
    </source>
</evidence>
<keyword evidence="5 11" id="KW-0812">Transmembrane</keyword>
<proteinExistence type="inferred from homology"/>
<dbReference type="EMBL" id="KI517435">
    <property type="protein sequence ID" value="ESQ45360.1"/>
    <property type="molecule type" value="Genomic_DNA"/>
</dbReference>
<evidence type="ECO:0000256" key="8">
    <source>
        <dbReference type="ARBA" id="ARBA00023098"/>
    </source>
</evidence>
<reference evidence="12 13" key="1">
    <citation type="journal article" date="2013" name="Front. Plant Sci.">
        <title>The Reference Genome of the Halophytic Plant Eutrema salsugineum.</title>
        <authorList>
            <person name="Yang R."/>
            <person name="Jarvis D.E."/>
            <person name="Chen H."/>
            <person name="Beilstein M.A."/>
            <person name="Grimwood J."/>
            <person name="Jenkins J."/>
            <person name="Shu S."/>
            <person name="Prochnik S."/>
            <person name="Xin M."/>
            <person name="Ma C."/>
            <person name="Schmutz J."/>
            <person name="Wing R.A."/>
            <person name="Mitchell-Olds T."/>
            <person name="Schumaker K.S."/>
            <person name="Wang X."/>
        </authorList>
    </citation>
    <scope>NUCLEOTIDE SEQUENCE [LARGE SCALE GENOMIC DNA]</scope>
</reference>
<dbReference type="InterPro" id="IPR007130">
    <property type="entry name" value="DAGAT"/>
</dbReference>
<keyword evidence="6 11" id="KW-0256">Endoplasmic reticulum</keyword>
<accession>V4L4U9</accession>
<dbReference type="Gramene" id="ESQ45360">
    <property type="protein sequence ID" value="ESQ45360"/>
    <property type="gene ID" value="EUTSA_v10010550mg"/>
</dbReference>
<evidence type="ECO:0000256" key="4">
    <source>
        <dbReference type="ARBA" id="ARBA00022679"/>
    </source>
</evidence>
<name>V4L4U9_EUTSA</name>
<evidence type="ECO:0000313" key="13">
    <source>
        <dbReference type="Proteomes" id="UP000030689"/>
    </source>
</evidence>
<dbReference type="Pfam" id="PF03982">
    <property type="entry name" value="DAGAT"/>
    <property type="match status" value="1"/>
</dbReference>
<dbReference type="OrthoDB" id="264532at2759"/>
<evidence type="ECO:0000256" key="10">
    <source>
        <dbReference type="ARBA" id="ARBA00023315"/>
    </source>
</evidence>
<evidence type="ECO:0000256" key="3">
    <source>
        <dbReference type="ARBA" id="ARBA00022516"/>
    </source>
</evidence>
<dbReference type="GO" id="GO:0005789">
    <property type="term" value="C:endoplasmic reticulum membrane"/>
    <property type="evidence" value="ECO:0007669"/>
    <property type="project" value="UniProtKB-SubCell"/>
</dbReference>
<evidence type="ECO:0000256" key="2">
    <source>
        <dbReference type="ARBA" id="ARBA00005420"/>
    </source>
</evidence>
<keyword evidence="10" id="KW-0012">Acyltransferase</keyword>
<dbReference type="CDD" id="cd07987">
    <property type="entry name" value="LPLAT_MGAT-like"/>
    <property type="match status" value="1"/>
</dbReference>
<evidence type="ECO:0000256" key="6">
    <source>
        <dbReference type="ARBA" id="ARBA00022824"/>
    </source>
</evidence>
<keyword evidence="3" id="KW-0444">Lipid biosynthesis</keyword>
<evidence type="ECO:0000256" key="9">
    <source>
        <dbReference type="ARBA" id="ARBA00023136"/>
    </source>
</evidence>
<evidence type="ECO:0000256" key="7">
    <source>
        <dbReference type="ARBA" id="ARBA00022989"/>
    </source>
</evidence>
<evidence type="ECO:0000256" key="1">
    <source>
        <dbReference type="ARBA" id="ARBA00004477"/>
    </source>
</evidence>
<dbReference type="PANTHER" id="PTHR12317">
    <property type="entry name" value="DIACYLGLYCEROL O-ACYLTRANSFERASE"/>
    <property type="match status" value="1"/>
</dbReference>
<protein>
    <recommendedName>
        <fullName evidence="11">Acyltransferase</fullName>
        <ecNumber evidence="11">2.3.1.-</ecNumber>
    </recommendedName>
</protein>
<keyword evidence="13" id="KW-1185">Reference proteome</keyword>
<keyword evidence="4 11" id="KW-0808">Transferase</keyword>
<organism evidence="12 13">
    <name type="scientific">Eutrema salsugineum</name>
    <name type="common">Saltwater cress</name>
    <name type="synonym">Sisymbrium salsugineum</name>
    <dbReference type="NCBI Taxonomy" id="72664"/>
    <lineage>
        <taxon>Eukaryota</taxon>
        <taxon>Viridiplantae</taxon>
        <taxon>Streptophyta</taxon>
        <taxon>Embryophyta</taxon>
        <taxon>Tracheophyta</taxon>
        <taxon>Spermatophyta</taxon>
        <taxon>Magnoliopsida</taxon>
        <taxon>eudicotyledons</taxon>
        <taxon>Gunneridae</taxon>
        <taxon>Pentapetalae</taxon>
        <taxon>rosids</taxon>
        <taxon>malvids</taxon>
        <taxon>Brassicales</taxon>
        <taxon>Brassicaceae</taxon>
        <taxon>Eutremeae</taxon>
        <taxon>Eutrema</taxon>
    </lineage>
</organism>
<dbReference type="STRING" id="72664.V4L4U9"/>
<dbReference type="GO" id="GO:0019432">
    <property type="term" value="P:triglyceride biosynthetic process"/>
    <property type="evidence" value="ECO:0007669"/>
    <property type="project" value="TreeGrafter"/>
</dbReference>
<dbReference type="Proteomes" id="UP000030689">
    <property type="component" value="Unassembled WGS sequence"/>
</dbReference>
<comment type="similarity">
    <text evidence="2 11">Belongs to the diacylglycerol acyltransferase family.</text>
</comment>
<keyword evidence="8" id="KW-0443">Lipid metabolism</keyword>
<keyword evidence="7 11" id="KW-1133">Transmembrane helix</keyword>
<feature type="transmembrane region" description="Helical" evidence="11">
    <location>
        <begin position="49"/>
        <end position="65"/>
    </location>
</feature>
<dbReference type="EC" id="2.3.1.-" evidence="11"/>
<evidence type="ECO:0000256" key="5">
    <source>
        <dbReference type="ARBA" id="ARBA00022692"/>
    </source>
</evidence>
<dbReference type="eggNOG" id="KOG0831">
    <property type="taxonomic scope" value="Eukaryota"/>
</dbReference>